<dbReference type="Pfam" id="PF03992">
    <property type="entry name" value="ABM"/>
    <property type="match status" value="1"/>
</dbReference>
<evidence type="ECO:0000313" key="4">
    <source>
        <dbReference type="Proteomes" id="UP000185161"/>
    </source>
</evidence>
<dbReference type="InterPro" id="IPR007138">
    <property type="entry name" value="ABM_dom"/>
</dbReference>
<protein>
    <submittedName>
        <fullName evidence="2">Antibiotic biosynthesis monooxygenase</fullName>
    </submittedName>
</protein>
<sequence>MIAVIFESMPASGQETSYLDIAASLRADLEAIDGFISVERYESLTTPGKLLSLSFFRDEAAIADWRNRPKHRGAQTAGRDGVFSDYRVRIATVMRDYGLNDRAEAPPDSRAVHAE</sequence>
<gene>
    <name evidence="2" type="ORF">BRX40_03170</name>
    <name evidence="3" type="ORF">CA257_06770</name>
</gene>
<reference evidence="2" key="1">
    <citation type="submission" date="2016-12" db="EMBL/GenBank/DDBJ databases">
        <title>Whole genome sequencing of Sphingomonas koreensis.</title>
        <authorList>
            <person name="Conlan S."/>
            <person name="Thomas P.J."/>
            <person name="Mullikin J."/>
            <person name="Palmore T.N."/>
            <person name="Frank K.M."/>
            <person name="Segre J.A."/>
        </authorList>
    </citation>
    <scope>NUCLEOTIDE SEQUENCE</scope>
    <source>
        <strain evidence="2">ABOJV</strain>
    </source>
</reference>
<dbReference type="SUPFAM" id="SSF54909">
    <property type="entry name" value="Dimeric alpha+beta barrel"/>
    <property type="match status" value="1"/>
</dbReference>
<organism evidence="2 4">
    <name type="scientific">Sphingomonas koreensis</name>
    <dbReference type="NCBI Taxonomy" id="93064"/>
    <lineage>
        <taxon>Bacteria</taxon>
        <taxon>Pseudomonadati</taxon>
        <taxon>Pseudomonadota</taxon>
        <taxon>Alphaproteobacteria</taxon>
        <taxon>Sphingomonadales</taxon>
        <taxon>Sphingomonadaceae</taxon>
        <taxon>Sphingomonas</taxon>
    </lineage>
</organism>
<accession>A0A1L6J6V4</accession>
<dbReference type="AlphaFoldDB" id="A0A1L6J6V4"/>
<dbReference type="PROSITE" id="PS51725">
    <property type="entry name" value="ABM"/>
    <property type="match status" value="1"/>
</dbReference>
<dbReference type="Proteomes" id="UP000286681">
    <property type="component" value="Unassembled WGS sequence"/>
</dbReference>
<dbReference type="Proteomes" id="UP000185161">
    <property type="component" value="Chromosome"/>
</dbReference>
<name>A0A1L6J6V4_9SPHN</name>
<dbReference type="InterPro" id="IPR052936">
    <property type="entry name" value="Jasmonate_Hydroxylase-like"/>
</dbReference>
<evidence type="ECO:0000313" key="3">
    <source>
        <dbReference type="EMBL" id="RSV05638.1"/>
    </source>
</evidence>
<evidence type="ECO:0000313" key="2">
    <source>
        <dbReference type="EMBL" id="APR51567.1"/>
    </source>
</evidence>
<reference evidence="4" key="2">
    <citation type="submission" date="2016-12" db="EMBL/GenBank/DDBJ databases">
        <title>Whole genome sequencing of Sphingomonas sp. ABOJV.</title>
        <authorList>
            <person name="Conlan S."/>
            <person name="Thomas P.J."/>
            <person name="Mullikin J."/>
            <person name="Palmore T.N."/>
            <person name="Frank K.M."/>
            <person name="Segre J.A."/>
        </authorList>
    </citation>
    <scope>NUCLEOTIDE SEQUENCE [LARGE SCALE GENOMIC DNA]</scope>
    <source>
        <strain evidence="4">ABOJV</strain>
    </source>
</reference>
<keyword evidence="2" id="KW-0503">Monooxygenase</keyword>
<dbReference type="EMBL" id="QQWO01000004">
    <property type="protein sequence ID" value="RSV05638.1"/>
    <property type="molecule type" value="Genomic_DNA"/>
</dbReference>
<dbReference type="GO" id="GO:0004497">
    <property type="term" value="F:monooxygenase activity"/>
    <property type="evidence" value="ECO:0007669"/>
    <property type="project" value="UniProtKB-KW"/>
</dbReference>
<dbReference type="KEGG" id="skr:BRX40_03170"/>
<evidence type="ECO:0000259" key="1">
    <source>
        <dbReference type="PROSITE" id="PS51725"/>
    </source>
</evidence>
<proteinExistence type="predicted"/>
<evidence type="ECO:0000313" key="5">
    <source>
        <dbReference type="Proteomes" id="UP000286681"/>
    </source>
</evidence>
<dbReference type="EMBL" id="CP018820">
    <property type="protein sequence ID" value="APR51567.1"/>
    <property type="molecule type" value="Genomic_DNA"/>
</dbReference>
<dbReference type="RefSeq" id="WP_075150650.1">
    <property type="nucleotide sequence ID" value="NZ_CP018820.1"/>
</dbReference>
<dbReference type="OrthoDB" id="9797060at2"/>
<feature type="domain" description="ABM" evidence="1">
    <location>
        <begin position="1"/>
        <end position="94"/>
    </location>
</feature>
<dbReference type="Gene3D" id="3.30.70.100">
    <property type="match status" value="1"/>
</dbReference>
<reference evidence="3 5" key="3">
    <citation type="submission" date="2018-07" db="EMBL/GenBank/DDBJ databases">
        <title>Genomic and Epidemiologic Investigation of an Indolent Hospital Outbreak.</title>
        <authorList>
            <person name="Johnson R.C."/>
            <person name="Deming C."/>
            <person name="Conlan S."/>
            <person name="Zellmer C.J."/>
            <person name="Michelin A.V."/>
            <person name="Lee-Lin S."/>
            <person name="Thomas P.J."/>
            <person name="Park M."/>
            <person name="Weingarten R.A."/>
            <person name="Less J."/>
            <person name="Dekker J.P."/>
            <person name="Frank K.M."/>
            <person name="Musser K.A."/>
            <person name="Mcquiston J.R."/>
            <person name="Henderson D.K."/>
            <person name="Lau A.F."/>
            <person name="Palmore T.N."/>
            <person name="Segre J.A."/>
        </authorList>
    </citation>
    <scope>NUCLEOTIDE SEQUENCE [LARGE SCALE GENOMIC DNA]</scope>
    <source>
        <strain evidence="3 5">SK-NIH.Env10_0317</strain>
    </source>
</reference>
<dbReference type="InterPro" id="IPR011008">
    <property type="entry name" value="Dimeric_a/b-barrel"/>
</dbReference>
<dbReference type="GeneID" id="44131551"/>
<dbReference type="PANTHER" id="PTHR37811">
    <property type="entry name" value="BLL5343 PROTEIN"/>
    <property type="match status" value="1"/>
</dbReference>
<keyword evidence="4" id="KW-1185">Reference proteome</keyword>
<keyword evidence="2" id="KW-0560">Oxidoreductase</keyword>
<dbReference type="PANTHER" id="PTHR37811:SF2">
    <property type="entry name" value="ABM DOMAIN-CONTAINING PROTEIN"/>
    <property type="match status" value="1"/>
</dbReference>
<dbReference type="STRING" id="93064.BRX40_03170"/>